<evidence type="ECO:0000313" key="10">
    <source>
        <dbReference type="EMBL" id="TWL30120.1"/>
    </source>
</evidence>
<organism evidence="10 11">
    <name type="scientific">Bacillus licheniformis</name>
    <dbReference type="NCBI Taxonomy" id="1402"/>
    <lineage>
        <taxon>Bacteria</taxon>
        <taxon>Bacillati</taxon>
        <taxon>Bacillota</taxon>
        <taxon>Bacilli</taxon>
        <taxon>Bacillales</taxon>
        <taxon>Bacillaceae</taxon>
        <taxon>Bacillus</taxon>
    </lineage>
</organism>
<evidence type="ECO:0000259" key="8">
    <source>
        <dbReference type="PROSITE" id="PS50949"/>
    </source>
</evidence>
<dbReference type="GO" id="GO:0008483">
    <property type="term" value="F:transaminase activity"/>
    <property type="evidence" value="ECO:0007669"/>
    <property type="project" value="UniProtKB-KW"/>
</dbReference>
<dbReference type="CDD" id="cd00609">
    <property type="entry name" value="AAT_like"/>
    <property type="match status" value="1"/>
</dbReference>
<dbReference type="InterPro" id="IPR051446">
    <property type="entry name" value="HTH_trans_reg/aminotransferase"/>
</dbReference>
<keyword evidence="5" id="KW-0805">Transcription regulation</keyword>
<dbReference type="Gene3D" id="3.40.640.10">
    <property type="entry name" value="Type I PLP-dependent aspartate aminotransferase-like (Major domain)"/>
    <property type="match status" value="1"/>
</dbReference>
<dbReference type="Gene3D" id="1.10.10.10">
    <property type="entry name" value="Winged helix-like DNA-binding domain superfamily/Winged helix DNA-binding domain"/>
    <property type="match status" value="1"/>
</dbReference>
<dbReference type="PANTHER" id="PTHR46577">
    <property type="entry name" value="HTH-TYPE TRANSCRIPTIONAL REGULATORY PROTEIN GABR"/>
    <property type="match status" value="1"/>
</dbReference>
<evidence type="ECO:0000256" key="7">
    <source>
        <dbReference type="ARBA" id="ARBA00023163"/>
    </source>
</evidence>
<evidence type="ECO:0000313" key="12">
    <source>
        <dbReference type="Proteomes" id="UP000595038"/>
    </source>
</evidence>
<sequence>MITIPIDRSKGAEYIYHQIYQRIKEEIFSRNLLPGKKLPSKRELAETLNVSINSVNAAYQQLLAEGYLYSRERKGFFVEQIETFHASRHPGPLQLEKELVEEPESKDGWISFSHMSVDTAHFPFKTWLRCEQKAVSSHVDELGEMTHPQGVYEVRQTIARFIALTRGVKCLPEQIVISAGTQSLIHTLQDLLPASAVYAMEEPGYSRIYRLLKNEGKEVATIQLDHKGMRISEIHRLNPDVLFVTPSHQFPTGIIMPVSRRIQLLNWVSDGANRYIVEDDYDSEFKYGSDTIPALQSLDRSEKVIYIGTFSKSLLPGLRISYMVLPQKLLKRYRKRHHFSIQSSSVLTQLALQELIESGEYQKHIKKMNQIYEKKRTRLIGSLVKHFNGRVKIKGESAGLHFVADFETDRSEEEVLLRAKERRVEVYGMSRFTLKKEQTKHEGTVSLVLGFAKIAADQIDEGTAKLYEAVCGDEKL</sequence>
<dbReference type="SUPFAM" id="SSF53383">
    <property type="entry name" value="PLP-dependent transferases"/>
    <property type="match status" value="1"/>
</dbReference>
<dbReference type="CDD" id="cd07377">
    <property type="entry name" value="WHTH_GntR"/>
    <property type="match status" value="1"/>
</dbReference>
<gene>
    <name evidence="10" type="ORF">CHCC16736_3670</name>
    <name evidence="9" type="ORF">I6G80_00870</name>
</gene>
<evidence type="ECO:0000256" key="2">
    <source>
        <dbReference type="ARBA" id="ARBA00005384"/>
    </source>
</evidence>
<dbReference type="RefSeq" id="WP_009330178.1">
    <property type="nucleotide sequence ID" value="NZ_BEXU01000001.1"/>
</dbReference>
<reference evidence="10 11" key="1">
    <citation type="submission" date="2019-06" db="EMBL/GenBank/DDBJ databases">
        <title>Genome sequence analysis of &gt;100 Bacillus licheniformis strains suggests intrinsic resistance to this species.</title>
        <authorList>
            <person name="Wels M."/>
            <person name="Siezen R.J."/>
            <person name="Johansen E."/>
            <person name="Stuer-Lauridsen B."/>
            <person name="Bjerre K."/>
            <person name="Nielsen B.K.K."/>
        </authorList>
    </citation>
    <scope>NUCLEOTIDE SEQUENCE [LARGE SCALE GENOMIC DNA]</scope>
    <source>
        <strain evidence="10 11">BAC-16736</strain>
    </source>
</reference>
<dbReference type="InterPro" id="IPR036388">
    <property type="entry name" value="WH-like_DNA-bd_sf"/>
</dbReference>
<dbReference type="Proteomes" id="UP000595038">
    <property type="component" value="Chromosome"/>
</dbReference>
<evidence type="ECO:0000256" key="1">
    <source>
        <dbReference type="ARBA" id="ARBA00001933"/>
    </source>
</evidence>
<comment type="similarity">
    <text evidence="2">In the C-terminal section; belongs to the class-I pyridoxal-phosphate-dependent aminotransferase family.</text>
</comment>
<evidence type="ECO:0000256" key="5">
    <source>
        <dbReference type="ARBA" id="ARBA00023015"/>
    </source>
</evidence>
<dbReference type="SMART" id="SM00345">
    <property type="entry name" value="HTH_GNTR"/>
    <property type="match status" value="1"/>
</dbReference>
<reference evidence="9 12" key="2">
    <citation type="submission" date="2020-12" db="EMBL/GenBank/DDBJ databases">
        <title>FDA dAtabase for Regulatory Grade micrObial Sequences (FDA-ARGOS): Supporting development and validation of Infectious Disease Dx tests.</title>
        <authorList>
            <person name="Nelson B."/>
            <person name="Plummer A."/>
            <person name="Tallon L."/>
            <person name="Sadzewicz L."/>
            <person name="Zhao X."/>
            <person name="Boylan J."/>
            <person name="Ott S."/>
            <person name="Bowen H."/>
            <person name="Vavikolanu K."/>
            <person name="Mehta A."/>
            <person name="Aluvathingal J."/>
            <person name="Nadendla S."/>
            <person name="Myers T."/>
            <person name="Yan Y."/>
            <person name="Sichtig H."/>
        </authorList>
    </citation>
    <scope>NUCLEOTIDE SEQUENCE [LARGE SCALE GENOMIC DNA]</scope>
    <source>
        <strain evidence="9 12">FDAARGOS_923</strain>
    </source>
</reference>
<dbReference type="GO" id="GO:0030170">
    <property type="term" value="F:pyridoxal phosphate binding"/>
    <property type="evidence" value="ECO:0007669"/>
    <property type="project" value="InterPro"/>
</dbReference>
<feature type="domain" description="HTH gntR-type" evidence="8">
    <location>
        <begin position="13"/>
        <end position="81"/>
    </location>
</feature>
<dbReference type="AlphaFoldDB" id="A0A1Y0YB14"/>
<dbReference type="Proteomes" id="UP000435910">
    <property type="component" value="Unassembled WGS sequence"/>
</dbReference>
<name>A0A1Y0YB14_BACLI</name>
<dbReference type="InterPro" id="IPR015424">
    <property type="entry name" value="PyrdxlP-dep_Trfase"/>
</dbReference>
<dbReference type="EMBL" id="CP065647">
    <property type="protein sequence ID" value="QPR72912.1"/>
    <property type="molecule type" value="Genomic_DNA"/>
</dbReference>
<evidence type="ECO:0000256" key="6">
    <source>
        <dbReference type="ARBA" id="ARBA00023125"/>
    </source>
</evidence>
<keyword evidence="6" id="KW-0238">DNA-binding</keyword>
<evidence type="ECO:0000313" key="9">
    <source>
        <dbReference type="EMBL" id="QPR72912.1"/>
    </source>
</evidence>
<keyword evidence="4" id="KW-0663">Pyridoxal phosphate</keyword>
<dbReference type="PANTHER" id="PTHR46577:SF1">
    <property type="entry name" value="HTH-TYPE TRANSCRIPTIONAL REGULATORY PROTEIN GABR"/>
    <property type="match status" value="1"/>
</dbReference>
<dbReference type="GO" id="GO:0003700">
    <property type="term" value="F:DNA-binding transcription factor activity"/>
    <property type="evidence" value="ECO:0007669"/>
    <property type="project" value="InterPro"/>
</dbReference>
<dbReference type="PROSITE" id="PS50949">
    <property type="entry name" value="HTH_GNTR"/>
    <property type="match status" value="1"/>
</dbReference>
<keyword evidence="3 9" id="KW-0808">Transferase</keyword>
<dbReference type="GO" id="GO:0003677">
    <property type="term" value="F:DNA binding"/>
    <property type="evidence" value="ECO:0007669"/>
    <property type="project" value="UniProtKB-KW"/>
</dbReference>
<comment type="cofactor">
    <cofactor evidence="1">
        <name>pyridoxal 5'-phosphate</name>
        <dbReference type="ChEBI" id="CHEBI:597326"/>
    </cofactor>
</comment>
<dbReference type="Pfam" id="PF00155">
    <property type="entry name" value="Aminotran_1_2"/>
    <property type="match status" value="1"/>
</dbReference>
<evidence type="ECO:0000256" key="4">
    <source>
        <dbReference type="ARBA" id="ARBA00022898"/>
    </source>
</evidence>
<dbReference type="InterPro" id="IPR015421">
    <property type="entry name" value="PyrdxlP-dep_Trfase_major"/>
</dbReference>
<dbReference type="InterPro" id="IPR036390">
    <property type="entry name" value="WH_DNA-bd_sf"/>
</dbReference>
<dbReference type="Pfam" id="PF00392">
    <property type="entry name" value="GntR"/>
    <property type="match status" value="1"/>
</dbReference>
<protein>
    <submittedName>
        <fullName evidence="10">HTH-type transcriptional regulatory protein GabR</fullName>
    </submittedName>
    <submittedName>
        <fullName evidence="9">PLP-dependent aminotransferase family protein</fullName>
    </submittedName>
</protein>
<keyword evidence="7" id="KW-0804">Transcription</keyword>
<dbReference type="GeneID" id="92858567"/>
<accession>A0A1Y0YB14</accession>
<dbReference type="InterPro" id="IPR000524">
    <property type="entry name" value="Tscrpt_reg_HTH_GntR"/>
</dbReference>
<keyword evidence="3 9" id="KW-0032">Aminotransferase</keyword>
<dbReference type="InterPro" id="IPR004839">
    <property type="entry name" value="Aminotransferase_I/II_large"/>
</dbReference>
<evidence type="ECO:0000256" key="3">
    <source>
        <dbReference type="ARBA" id="ARBA00022576"/>
    </source>
</evidence>
<dbReference type="EMBL" id="NILC01000016">
    <property type="protein sequence ID" value="TWL30120.1"/>
    <property type="molecule type" value="Genomic_DNA"/>
</dbReference>
<dbReference type="SUPFAM" id="SSF46785">
    <property type="entry name" value="Winged helix' DNA-binding domain"/>
    <property type="match status" value="1"/>
</dbReference>
<dbReference type="OMA" id="RRHRAWI"/>
<proteinExistence type="inferred from homology"/>
<evidence type="ECO:0000313" key="11">
    <source>
        <dbReference type="Proteomes" id="UP000435910"/>
    </source>
</evidence>